<dbReference type="STRING" id="86416.Clopa_4131"/>
<name>R4KB03_CLOPA</name>
<sequence>MKKFYIPIAVLNVILAIILINKAYIVINISYKNIIVLFAITLLVFELISYIIIINRNKKFLLFLLAALLLSIVCVTIYKYVYIMSLSNNLMNLALKINSLTTTNSPVDFSLISSFYIFIIPILTFLYLILCKLNLGIVVTLINTCLLVLYDLLNFNDAVKYVLPLYIFLIFINYSLFKLSTKVKKNYSKSLIIYYLIICIIFSTIIYWFTPSKSGEEADLFQYKFNNLVNINQDIPSNFATIGLNTSKTSFLGSKLQVNNIKLSLVSGDVPSYMKTKVYYDYNYNRWIENRSLPSIKANQVLNAADSMSNNGLAKRNIQYNKEKGTKIKTLSIQNLDNSFGDVMMSPNYITKVISPQNSSISMYDNENYLVGQLQSNYTINYYDYSDTETTDDYFNSPYKNDINNIYQSITQNNMKYDIINDSLKFTSSQRVRELAHKITASASDNNERLKLIKNYLLNNYKYSLQPDAMNTNSPDYVDFFLFNEKKGYCKSFATAAVMLCRAVGIPARYVEGFKVRGKVDNRGRYIIRSYDAHAWAEVLTSADKGFWSILETTPTADYENSAANDVETTPQQGNAGNNQTSTQTGNNQLRGPNVVNQMNTTNAANEKITDKEKQNNLNGKIINIDFIKKIQNYKYIIIIICIIILYILIRFIRRKFIIKKIKNSESLIPLYNFTLKRLKTINIIKYSYETDREFALRIKDRLNIQFLVEAVYKEIYGNEKIVLEKTSIITDVEKTVKNNSNIFKYYIFF</sequence>
<keyword evidence="4" id="KW-0645">Protease</keyword>
<dbReference type="OrthoDB" id="9804872at2"/>
<dbReference type="Pfam" id="PF01841">
    <property type="entry name" value="Transglut_core"/>
    <property type="match status" value="1"/>
</dbReference>
<dbReference type="AlphaFoldDB" id="R4KB03"/>
<dbReference type="InterPro" id="IPR052901">
    <property type="entry name" value="Bact_TGase-like"/>
</dbReference>
<proteinExistence type="predicted"/>
<feature type="transmembrane region" description="Helical" evidence="2">
    <location>
        <begin position="137"/>
        <end position="155"/>
    </location>
</feature>
<keyword evidence="2" id="KW-0472">Membrane</keyword>
<feature type="transmembrane region" description="Helical" evidence="2">
    <location>
        <begin position="161"/>
        <end position="179"/>
    </location>
</feature>
<dbReference type="EMBL" id="CP003261">
    <property type="protein sequence ID" value="AGK98866.1"/>
    <property type="molecule type" value="Genomic_DNA"/>
</dbReference>
<dbReference type="InterPro" id="IPR002931">
    <property type="entry name" value="Transglutaminase-like"/>
</dbReference>
<gene>
    <name evidence="4" type="ORF">Clopa_4131</name>
</gene>
<dbReference type="HOGENOM" id="CLU_368312_0_0_9"/>
<dbReference type="GO" id="GO:0008233">
    <property type="term" value="F:peptidase activity"/>
    <property type="evidence" value="ECO:0007669"/>
    <property type="project" value="UniProtKB-KW"/>
</dbReference>
<dbReference type="SMART" id="SM00460">
    <property type="entry name" value="TGc"/>
    <property type="match status" value="1"/>
</dbReference>
<dbReference type="PANTHER" id="PTHR42736">
    <property type="entry name" value="PROTEIN-GLUTAMINE GAMMA-GLUTAMYLTRANSFERASE"/>
    <property type="match status" value="1"/>
</dbReference>
<evidence type="ECO:0000256" key="1">
    <source>
        <dbReference type="SAM" id="MobiDB-lite"/>
    </source>
</evidence>
<dbReference type="SUPFAM" id="SSF54001">
    <property type="entry name" value="Cysteine proteinases"/>
    <property type="match status" value="1"/>
</dbReference>
<feature type="compositionally biased region" description="Low complexity" evidence="1">
    <location>
        <begin position="572"/>
        <end position="589"/>
    </location>
</feature>
<dbReference type="InterPro" id="IPR038765">
    <property type="entry name" value="Papain-like_cys_pep_sf"/>
</dbReference>
<dbReference type="eggNOG" id="COG1305">
    <property type="taxonomic scope" value="Bacteria"/>
</dbReference>
<reference evidence="4 5" key="1">
    <citation type="submission" date="2012-01" db="EMBL/GenBank/DDBJ databases">
        <title>Complete sequence of chromosome of Clostridium pasteurianum BC1.</title>
        <authorList>
            <consortium name="US DOE Joint Genome Institute"/>
            <person name="Lucas S."/>
            <person name="Han J."/>
            <person name="Lapidus A."/>
            <person name="Cheng J.-F."/>
            <person name="Goodwin L."/>
            <person name="Pitluck S."/>
            <person name="Peters L."/>
            <person name="Mikhailova N."/>
            <person name="Teshima H."/>
            <person name="Detter J.C."/>
            <person name="Han C."/>
            <person name="Tapia R."/>
            <person name="Land M."/>
            <person name="Hauser L."/>
            <person name="Kyrpides N."/>
            <person name="Ivanova N."/>
            <person name="Pagani I."/>
            <person name="Dunn J."/>
            <person name="Taghavi S."/>
            <person name="Francis A."/>
            <person name="van der Lelie D."/>
            <person name="Woyke T."/>
        </authorList>
    </citation>
    <scope>NUCLEOTIDE SEQUENCE [LARGE SCALE GENOMIC DNA]</scope>
    <source>
        <strain evidence="4 5">BC1</strain>
    </source>
</reference>
<dbReference type="PANTHER" id="PTHR42736:SF1">
    <property type="entry name" value="PROTEIN-GLUTAMINE GAMMA-GLUTAMYLTRANSFERASE"/>
    <property type="match status" value="1"/>
</dbReference>
<evidence type="ECO:0000313" key="4">
    <source>
        <dbReference type="EMBL" id="AGK98866.1"/>
    </source>
</evidence>
<keyword evidence="5" id="KW-1185">Reference proteome</keyword>
<keyword evidence="2" id="KW-1133">Transmembrane helix</keyword>
<feature type="domain" description="Transglutaminase-like" evidence="3">
    <location>
        <begin position="482"/>
        <end position="555"/>
    </location>
</feature>
<feature type="transmembrane region" description="Helical" evidence="2">
    <location>
        <begin position="634"/>
        <end position="653"/>
    </location>
</feature>
<evidence type="ECO:0000256" key="2">
    <source>
        <dbReference type="SAM" id="Phobius"/>
    </source>
</evidence>
<feature type="transmembrane region" description="Helical" evidence="2">
    <location>
        <begin position="60"/>
        <end position="81"/>
    </location>
</feature>
<organism evidence="4 5">
    <name type="scientific">Clostridium pasteurianum BC1</name>
    <dbReference type="NCBI Taxonomy" id="86416"/>
    <lineage>
        <taxon>Bacteria</taxon>
        <taxon>Bacillati</taxon>
        <taxon>Bacillota</taxon>
        <taxon>Clostridia</taxon>
        <taxon>Eubacteriales</taxon>
        <taxon>Clostridiaceae</taxon>
        <taxon>Clostridium</taxon>
    </lineage>
</organism>
<dbReference type="PATRIC" id="fig|86416.3.peg.4133"/>
<feature type="transmembrane region" description="Helical" evidence="2">
    <location>
        <begin position="5"/>
        <end position="27"/>
    </location>
</feature>
<feature type="transmembrane region" description="Helical" evidence="2">
    <location>
        <begin position="109"/>
        <end position="130"/>
    </location>
</feature>
<dbReference type="Proteomes" id="UP000013523">
    <property type="component" value="Chromosome"/>
</dbReference>
<feature type="transmembrane region" description="Helical" evidence="2">
    <location>
        <begin position="33"/>
        <end position="53"/>
    </location>
</feature>
<evidence type="ECO:0000313" key="5">
    <source>
        <dbReference type="Proteomes" id="UP000013523"/>
    </source>
</evidence>
<evidence type="ECO:0000259" key="3">
    <source>
        <dbReference type="SMART" id="SM00460"/>
    </source>
</evidence>
<dbReference type="GO" id="GO:0006508">
    <property type="term" value="P:proteolysis"/>
    <property type="evidence" value="ECO:0007669"/>
    <property type="project" value="UniProtKB-KW"/>
</dbReference>
<keyword evidence="4" id="KW-0378">Hydrolase</keyword>
<accession>R4KB03</accession>
<feature type="region of interest" description="Disordered" evidence="1">
    <location>
        <begin position="567"/>
        <end position="593"/>
    </location>
</feature>
<dbReference type="Gene3D" id="3.10.620.30">
    <property type="match status" value="1"/>
</dbReference>
<protein>
    <submittedName>
        <fullName evidence="4">Transglutaminase-like enzyme, predicted cysteine protease</fullName>
    </submittedName>
</protein>
<keyword evidence="2" id="KW-0812">Transmembrane</keyword>
<feature type="transmembrane region" description="Helical" evidence="2">
    <location>
        <begin position="191"/>
        <end position="209"/>
    </location>
</feature>
<dbReference type="KEGG" id="cpas:Clopa_4131"/>